<accession>A0AAV6KH20</accession>
<gene>
    <name evidence="2" type="ORF">RHGRI_009869</name>
</gene>
<dbReference type="EMBL" id="JACTNZ010000004">
    <property type="protein sequence ID" value="KAG5551600.1"/>
    <property type="molecule type" value="Genomic_DNA"/>
</dbReference>
<reference evidence="2" key="1">
    <citation type="submission" date="2020-08" db="EMBL/GenBank/DDBJ databases">
        <title>Plant Genome Project.</title>
        <authorList>
            <person name="Zhang R.-G."/>
        </authorList>
    </citation>
    <scope>NUCLEOTIDE SEQUENCE</scope>
    <source>
        <strain evidence="2">WSP0</strain>
        <tissue evidence="2">Leaf</tissue>
    </source>
</reference>
<organism evidence="2 3">
    <name type="scientific">Rhododendron griersonianum</name>
    <dbReference type="NCBI Taxonomy" id="479676"/>
    <lineage>
        <taxon>Eukaryota</taxon>
        <taxon>Viridiplantae</taxon>
        <taxon>Streptophyta</taxon>
        <taxon>Embryophyta</taxon>
        <taxon>Tracheophyta</taxon>
        <taxon>Spermatophyta</taxon>
        <taxon>Magnoliopsida</taxon>
        <taxon>eudicotyledons</taxon>
        <taxon>Gunneridae</taxon>
        <taxon>Pentapetalae</taxon>
        <taxon>asterids</taxon>
        <taxon>Ericales</taxon>
        <taxon>Ericaceae</taxon>
        <taxon>Ericoideae</taxon>
        <taxon>Rhodoreae</taxon>
        <taxon>Rhododendron</taxon>
    </lineage>
</organism>
<name>A0AAV6KH20_9ERIC</name>
<dbReference type="AlphaFoldDB" id="A0AAV6KH20"/>
<feature type="domain" description="F-box" evidence="1">
    <location>
        <begin position="3"/>
        <end position="26"/>
    </location>
</feature>
<keyword evidence="3" id="KW-1185">Reference proteome</keyword>
<evidence type="ECO:0000313" key="3">
    <source>
        <dbReference type="Proteomes" id="UP000823749"/>
    </source>
</evidence>
<evidence type="ECO:0000259" key="1">
    <source>
        <dbReference type="Pfam" id="PF00646"/>
    </source>
</evidence>
<dbReference type="Pfam" id="PF00646">
    <property type="entry name" value="F-box"/>
    <property type="match status" value="1"/>
</dbReference>
<proteinExistence type="predicted"/>
<dbReference type="InterPro" id="IPR001810">
    <property type="entry name" value="F-box_dom"/>
</dbReference>
<protein>
    <recommendedName>
        <fullName evidence="1">F-box domain-containing protein</fullName>
    </recommendedName>
</protein>
<evidence type="ECO:0000313" key="2">
    <source>
        <dbReference type="EMBL" id="KAG5551600.1"/>
    </source>
</evidence>
<dbReference type="SUPFAM" id="SSF81383">
    <property type="entry name" value="F-box domain"/>
    <property type="match status" value="1"/>
</dbReference>
<sequence>MPDIKSVIRCKRVCKKWRNLILQPCFAKLQSSRGSLPPSLIFYSPPEVFTNPARFGILKLDDDIDRLGRQNATITFRYGIYIPREGYKGRVIGACNGLDCLHVDEDIVMSIVNKSRVASELRLK</sequence>
<dbReference type="Proteomes" id="UP000823749">
    <property type="component" value="Chromosome 4"/>
</dbReference>
<dbReference type="InterPro" id="IPR036047">
    <property type="entry name" value="F-box-like_dom_sf"/>
</dbReference>
<comment type="caution">
    <text evidence="2">The sequence shown here is derived from an EMBL/GenBank/DDBJ whole genome shotgun (WGS) entry which is preliminary data.</text>
</comment>